<dbReference type="EMBL" id="BAABEO010000012">
    <property type="protein sequence ID" value="GAA3682297.1"/>
    <property type="molecule type" value="Genomic_DNA"/>
</dbReference>
<dbReference type="RefSeq" id="WP_345150530.1">
    <property type="nucleotide sequence ID" value="NZ_BAABEO010000012.1"/>
</dbReference>
<protein>
    <submittedName>
        <fullName evidence="1">Uncharacterized protein</fullName>
    </submittedName>
</protein>
<proteinExistence type="predicted"/>
<evidence type="ECO:0000313" key="1">
    <source>
        <dbReference type="EMBL" id="GAA3682297.1"/>
    </source>
</evidence>
<evidence type="ECO:0000313" key="2">
    <source>
        <dbReference type="Proteomes" id="UP001500752"/>
    </source>
</evidence>
<organism evidence="1 2">
    <name type="scientific">Arthrobacter ginkgonis</name>
    <dbReference type="NCBI Taxonomy" id="1630594"/>
    <lineage>
        <taxon>Bacteria</taxon>
        <taxon>Bacillati</taxon>
        <taxon>Actinomycetota</taxon>
        <taxon>Actinomycetes</taxon>
        <taxon>Micrococcales</taxon>
        <taxon>Micrococcaceae</taxon>
        <taxon>Arthrobacter</taxon>
    </lineage>
</organism>
<gene>
    <name evidence="1" type="ORF">GCM10023081_20450</name>
</gene>
<dbReference type="Proteomes" id="UP001500752">
    <property type="component" value="Unassembled WGS sequence"/>
</dbReference>
<accession>A0ABP7C9X7</accession>
<name>A0ABP7C9X7_9MICC</name>
<keyword evidence="2" id="KW-1185">Reference proteome</keyword>
<comment type="caution">
    <text evidence="1">The sequence shown here is derived from an EMBL/GenBank/DDBJ whole genome shotgun (WGS) entry which is preliminary data.</text>
</comment>
<reference evidence="2" key="1">
    <citation type="journal article" date="2019" name="Int. J. Syst. Evol. Microbiol.">
        <title>The Global Catalogue of Microorganisms (GCM) 10K type strain sequencing project: providing services to taxonomists for standard genome sequencing and annotation.</title>
        <authorList>
            <consortium name="The Broad Institute Genomics Platform"/>
            <consortium name="The Broad Institute Genome Sequencing Center for Infectious Disease"/>
            <person name="Wu L."/>
            <person name="Ma J."/>
        </authorList>
    </citation>
    <scope>NUCLEOTIDE SEQUENCE [LARGE SCALE GENOMIC DNA]</scope>
    <source>
        <strain evidence="2">JCM 30742</strain>
    </source>
</reference>
<sequence>MPVQSQWHFCAGCHALIFDGLPFKGICPATGQGHTDVGFEFVLPHDEQPTDKKQSDWRFCSKCNAMFFNGFDRGVCPAPAGTGDRHHKPEGFIFTLPHDIPPTATSQTDWRFCEKCHVMFFDDRRQGTPNDQRKGRCAAGEVHKESGFKFVLPHKTPGP</sequence>